<dbReference type="Proteomes" id="UP001652624">
    <property type="component" value="Chromosome 14"/>
</dbReference>
<comment type="cofactor">
    <cofactor evidence="1 13 14">
        <name>pyridoxal 5'-phosphate</name>
        <dbReference type="ChEBI" id="CHEBI:597326"/>
    </cofactor>
</comment>
<dbReference type="PROSITE" id="PS00392">
    <property type="entry name" value="DDC_GAD_HDC_YDC"/>
    <property type="match status" value="1"/>
</dbReference>
<dbReference type="FunFam" id="1.20.1340.10:FF:000001">
    <property type="entry name" value="Histidine decarboxylase"/>
    <property type="match status" value="1"/>
</dbReference>
<keyword evidence="4" id="KW-0127">Catecholamine biosynthesis</keyword>
<evidence type="ECO:0000313" key="16">
    <source>
        <dbReference type="RefSeq" id="XP_016045952.1"/>
    </source>
</evidence>
<evidence type="ECO:0000256" key="11">
    <source>
        <dbReference type="ARBA" id="ARBA00040968"/>
    </source>
</evidence>
<comment type="function">
    <text evidence="8">Catalyzes the decarboxylation of L-3,4-dihydroxyphenylalanine (DOPA) to dopamine and L-5-hydroxytryptophan to serotonin.</text>
</comment>
<dbReference type="InterPro" id="IPR015421">
    <property type="entry name" value="PyrdxlP-dep_Trfase_major"/>
</dbReference>
<name>A0A1S3WI41_ERIEU</name>
<dbReference type="OrthoDB" id="639767at2759"/>
<gene>
    <name evidence="16" type="primary">DDC</name>
</gene>
<dbReference type="PRINTS" id="PR00800">
    <property type="entry name" value="YHDCRBOXLASE"/>
</dbReference>
<comment type="pathway">
    <text evidence="9">Catecholamine biosynthesis; dopamine biosynthesis; dopamine from L-tyrosine: step 2/2.</text>
</comment>
<dbReference type="FunFam" id="3.40.640.10:FF:000025">
    <property type="entry name" value="Histidine decarboxylase"/>
    <property type="match status" value="1"/>
</dbReference>
<evidence type="ECO:0000313" key="15">
    <source>
        <dbReference type="Proteomes" id="UP001652624"/>
    </source>
</evidence>
<dbReference type="Pfam" id="PF00282">
    <property type="entry name" value="Pyridoxal_deC"/>
    <property type="match status" value="1"/>
</dbReference>
<dbReference type="InterPro" id="IPR010977">
    <property type="entry name" value="Aromatic_deC"/>
</dbReference>
<evidence type="ECO:0000256" key="10">
    <source>
        <dbReference type="ARBA" id="ARBA00038886"/>
    </source>
</evidence>
<dbReference type="InterPro" id="IPR015424">
    <property type="entry name" value="PyrdxlP-dep_Trfase"/>
</dbReference>
<organism evidence="15 16">
    <name type="scientific">Erinaceus europaeus</name>
    <name type="common">Western European hedgehog</name>
    <dbReference type="NCBI Taxonomy" id="9365"/>
    <lineage>
        <taxon>Eukaryota</taxon>
        <taxon>Metazoa</taxon>
        <taxon>Chordata</taxon>
        <taxon>Craniata</taxon>
        <taxon>Vertebrata</taxon>
        <taxon>Euteleostomi</taxon>
        <taxon>Mammalia</taxon>
        <taxon>Eutheria</taxon>
        <taxon>Laurasiatheria</taxon>
        <taxon>Eulipotyphla</taxon>
        <taxon>Erinaceidae</taxon>
        <taxon>Erinaceinae</taxon>
        <taxon>Erinaceus</taxon>
    </lineage>
</organism>
<proteinExistence type="inferred from homology"/>
<dbReference type="STRING" id="9365.ENSEEUP00000011002"/>
<evidence type="ECO:0000256" key="4">
    <source>
        <dbReference type="ARBA" id="ARBA00022584"/>
    </source>
</evidence>
<evidence type="ECO:0000256" key="7">
    <source>
        <dbReference type="ARBA" id="ARBA00023239"/>
    </source>
</evidence>
<dbReference type="SUPFAM" id="SSF53383">
    <property type="entry name" value="PLP-dependent transferases"/>
    <property type="match status" value="1"/>
</dbReference>
<sequence>MDAKEFRQRGKEMVDYVADYIEGIEGRQVYPDVEPGYLRPLIPNTAPQEPETFEAIIKDVERIIMPGVTHWHSPYFFAYFPTASSYPAMLADMLCGAIGCIGFSWAASPACTELETVMMDWLGKMLQLPEAFLAGKAGGGGGVIQGSASEATLVALLAARTKAVRHLQATSPGLTQAMIMEKLVAYASDQAHSSVERAGLIGGVKLKAIPSDGKFVMRASALQEALERDKAEGLIPFFVVATLGTTSCCSFDNLLEVGPICHQESLWLHIDAAYAGSAFICPEFRPLLNGVEFADSFNFNPHKWLLVNFDCSAMWVKKRTDLTGAFKMDPTYLQHSHQDSGLITDYRHWQLPLGRRFRSLKMWFVFRLYGVKGLQAYIRKGSNKLNEALLEKINSARKIHLVPCHLRDQFVLRFAICSRTVESDHVRFAWEHIQGLATELLRA</sequence>
<protein>
    <recommendedName>
        <fullName evidence="11">Aromatic-L-amino-acid decarboxylase</fullName>
        <ecNumber evidence="10">4.1.1.28</ecNumber>
    </recommendedName>
    <alternativeName>
        <fullName evidence="12">DOPA decarboxylase</fullName>
    </alternativeName>
</protein>
<comment type="subunit">
    <text evidence="3">Homodimer.</text>
</comment>
<dbReference type="GO" id="GO:0005737">
    <property type="term" value="C:cytoplasm"/>
    <property type="evidence" value="ECO:0007669"/>
    <property type="project" value="TreeGrafter"/>
</dbReference>
<dbReference type="GeneID" id="103118022"/>
<evidence type="ECO:0000256" key="9">
    <source>
        <dbReference type="ARBA" id="ARBA00037889"/>
    </source>
</evidence>
<dbReference type="GO" id="GO:0019752">
    <property type="term" value="P:carboxylic acid metabolic process"/>
    <property type="evidence" value="ECO:0007669"/>
    <property type="project" value="InterPro"/>
</dbReference>
<evidence type="ECO:0000256" key="14">
    <source>
        <dbReference type="RuleBase" id="RU000382"/>
    </source>
</evidence>
<evidence type="ECO:0000256" key="12">
    <source>
        <dbReference type="ARBA" id="ARBA00041275"/>
    </source>
</evidence>
<dbReference type="PANTHER" id="PTHR11999:SF167">
    <property type="entry name" value="AROMATIC-L-AMINO-ACID DECARBOXYLASE"/>
    <property type="match status" value="1"/>
</dbReference>
<evidence type="ECO:0000256" key="13">
    <source>
        <dbReference type="PIRSR" id="PIRSR602129-50"/>
    </source>
</evidence>
<keyword evidence="15" id="KW-1185">Reference proteome</keyword>
<dbReference type="GO" id="GO:0006520">
    <property type="term" value="P:amino acid metabolic process"/>
    <property type="evidence" value="ECO:0007669"/>
    <property type="project" value="InterPro"/>
</dbReference>
<dbReference type="CTD" id="1644"/>
<dbReference type="Gene3D" id="3.40.640.10">
    <property type="entry name" value="Type I PLP-dependent aspartate aminotransferase-like (Major domain)"/>
    <property type="match status" value="1"/>
</dbReference>
<keyword evidence="7 14" id="KW-0456">Lyase</keyword>
<dbReference type="GO" id="GO:0042427">
    <property type="term" value="P:serotonin biosynthetic process"/>
    <property type="evidence" value="ECO:0007669"/>
    <property type="project" value="TreeGrafter"/>
</dbReference>
<dbReference type="PANTHER" id="PTHR11999">
    <property type="entry name" value="GROUP II PYRIDOXAL-5-PHOSPHATE DECARBOXYLASE"/>
    <property type="match status" value="1"/>
</dbReference>
<dbReference type="RefSeq" id="XP_016045952.1">
    <property type="nucleotide sequence ID" value="XM_016190466.2"/>
</dbReference>
<dbReference type="InterPro" id="IPR002129">
    <property type="entry name" value="PyrdxlP-dep_de-COase"/>
</dbReference>
<evidence type="ECO:0000256" key="3">
    <source>
        <dbReference type="ARBA" id="ARBA00011738"/>
    </source>
</evidence>
<evidence type="ECO:0000256" key="2">
    <source>
        <dbReference type="ARBA" id="ARBA00009533"/>
    </source>
</evidence>
<keyword evidence="6 13" id="KW-0663">Pyridoxal phosphate</keyword>
<dbReference type="AlphaFoldDB" id="A0A1S3WI41"/>
<dbReference type="GO" id="GO:0030170">
    <property type="term" value="F:pyridoxal phosphate binding"/>
    <property type="evidence" value="ECO:0007669"/>
    <property type="project" value="InterPro"/>
</dbReference>
<evidence type="ECO:0000256" key="8">
    <source>
        <dbReference type="ARBA" id="ARBA00037256"/>
    </source>
</evidence>
<dbReference type="Gene3D" id="1.20.1340.10">
    <property type="entry name" value="dopa decarboxylase, N-terminal domain"/>
    <property type="match status" value="1"/>
</dbReference>
<accession>A0A1S3WI41</accession>
<dbReference type="Gene3D" id="3.90.1150.10">
    <property type="entry name" value="Aspartate Aminotransferase, domain 1"/>
    <property type="match status" value="1"/>
</dbReference>
<keyword evidence="5" id="KW-0210">Decarboxylase</keyword>
<evidence type="ECO:0000256" key="5">
    <source>
        <dbReference type="ARBA" id="ARBA00022793"/>
    </source>
</evidence>
<reference evidence="16" key="1">
    <citation type="submission" date="2025-08" db="UniProtKB">
        <authorList>
            <consortium name="RefSeq"/>
        </authorList>
    </citation>
    <scope>IDENTIFICATION</scope>
</reference>
<dbReference type="InterPro" id="IPR015422">
    <property type="entry name" value="PyrdxlP-dep_Trfase_small"/>
</dbReference>
<feature type="modified residue" description="N6-(pyridoxal phosphate)lysine" evidence="13">
    <location>
        <position position="303"/>
    </location>
</feature>
<dbReference type="InterPro" id="IPR021115">
    <property type="entry name" value="Pyridoxal-P_BS"/>
</dbReference>
<dbReference type="CDD" id="cd06450">
    <property type="entry name" value="DOPA_deC_like"/>
    <property type="match status" value="1"/>
</dbReference>
<evidence type="ECO:0000256" key="1">
    <source>
        <dbReference type="ARBA" id="ARBA00001933"/>
    </source>
</evidence>
<dbReference type="EC" id="4.1.1.28" evidence="10"/>
<dbReference type="GO" id="GO:0042423">
    <property type="term" value="P:catecholamine biosynthetic process"/>
    <property type="evidence" value="ECO:0007669"/>
    <property type="project" value="UniProtKB-KW"/>
</dbReference>
<evidence type="ECO:0000256" key="6">
    <source>
        <dbReference type="ARBA" id="ARBA00022898"/>
    </source>
</evidence>
<comment type="similarity">
    <text evidence="2 14">Belongs to the group II decarboxylase family.</text>
</comment>
<dbReference type="GO" id="GO:0004058">
    <property type="term" value="F:aromatic-L-amino-acid decarboxylase activity"/>
    <property type="evidence" value="ECO:0007669"/>
    <property type="project" value="UniProtKB-EC"/>
</dbReference>